<gene>
    <name evidence="1" type="ORF">Q2362_04225</name>
</gene>
<dbReference type="RefSeq" id="WP_273934294.1">
    <property type="nucleotide sequence ID" value="NZ_JAQSLJ010000005.1"/>
</dbReference>
<evidence type="ECO:0000313" key="1">
    <source>
        <dbReference type="EMBL" id="MDO2409306.1"/>
    </source>
</evidence>
<keyword evidence="2" id="KW-1185">Reference proteome</keyword>
<evidence type="ECO:0000313" key="2">
    <source>
        <dbReference type="Proteomes" id="UP001171111"/>
    </source>
</evidence>
<reference evidence="1 2" key="1">
    <citation type="submission" date="2023-06" db="EMBL/GenBank/DDBJ databases">
        <title>Campylobacter magnum sp. nov., isolated from cecal contents of domestic pigs (Sus scrofa domesticus).</title>
        <authorList>
            <person name="Papic B."/>
            <person name="Gruntar I."/>
        </authorList>
    </citation>
    <scope>NUCLEOTIDE SEQUENCE [LARGE SCALE GENOMIC DNA]</scope>
    <source>
        <strain evidence="2">34484-21</strain>
    </source>
</reference>
<sequence>MTSLTLQEKADLSDLFAKLEYARKPLALRAFLAIKAFSKNYINKLSSNKKILEFLHIKTINSKILKRLK</sequence>
<accession>A0ABT8T6J3</accession>
<proteinExistence type="predicted"/>
<protein>
    <submittedName>
        <fullName evidence="1">Uncharacterized protein</fullName>
    </submittedName>
</protein>
<name>A0ABT8T6J3_9BACT</name>
<dbReference type="EMBL" id="JAULJQ010000004">
    <property type="protein sequence ID" value="MDO2409306.1"/>
    <property type="molecule type" value="Genomic_DNA"/>
</dbReference>
<dbReference type="Proteomes" id="UP001171111">
    <property type="component" value="Unassembled WGS sequence"/>
</dbReference>
<comment type="caution">
    <text evidence="1">The sequence shown here is derived from an EMBL/GenBank/DDBJ whole genome shotgun (WGS) entry which is preliminary data.</text>
</comment>
<organism evidence="1 2">
    <name type="scientific">Campylobacter magnus</name>
    <dbReference type="NCBI Taxonomy" id="3026462"/>
    <lineage>
        <taxon>Bacteria</taxon>
        <taxon>Pseudomonadati</taxon>
        <taxon>Campylobacterota</taxon>
        <taxon>Epsilonproteobacteria</taxon>
        <taxon>Campylobacterales</taxon>
        <taxon>Campylobacteraceae</taxon>
        <taxon>Campylobacter</taxon>
    </lineage>
</organism>